<reference evidence="1" key="1">
    <citation type="submission" date="2023-08" db="EMBL/GenBank/DDBJ databases">
        <title>Chromosome-level Genome Assembly of mud carp (Cirrhinus molitorella).</title>
        <authorList>
            <person name="Liu H."/>
        </authorList>
    </citation>
    <scope>NUCLEOTIDE SEQUENCE</scope>
    <source>
        <strain evidence="1">Prfri</strain>
        <tissue evidence="1">Muscle</tissue>
    </source>
</reference>
<dbReference type="Proteomes" id="UP001187343">
    <property type="component" value="Unassembled WGS sequence"/>
</dbReference>
<organism evidence="1 2">
    <name type="scientific">Cirrhinus molitorella</name>
    <name type="common">mud carp</name>
    <dbReference type="NCBI Taxonomy" id="172907"/>
    <lineage>
        <taxon>Eukaryota</taxon>
        <taxon>Metazoa</taxon>
        <taxon>Chordata</taxon>
        <taxon>Craniata</taxon>
        <taxon>Vertebrata</taxon>
        <taxon>Euteleostomi</taxon>
        <taxon>Actinopterygii</taxon>
        <taxon>Neopterygii</taxon>
        <taxon>Teleostei</taxon>
        <taxon>Ostariophysi</taxon>
        <taxon>Cypriniformes</taxon>
        <taxon>Cyprinidae</taxon>
        <taxon>Labeoninae</taxon>
        <taxon>Labeonini</taxon>
        <taxon>Cirrhinus</taxon>
    </lineage>
</organism>
<dbReference type="EMBL" id="JAUYZG010000021">
    <property type="protein sequence ID" value="KAK2874757.1"/>
    <property type="molecule type" value="Genomic_DNA"/>
</dbReference>
<dbReference type="AlphaFoldDB" id="A0AA88PAV2"/>
<evidence type="ECO:0000313" key="2">
    <source>
        <dbReference type="Proteomes" id="UP001187343"/>
    </source>
</evidence>
<accession>A0AA88PAV2</accession>
<keyword evidence="2" id="KW-1185">Reference proteome</keyword>
<name>A0AA88PAV2_9TELE</name>
<evidence type="ECO:0000313" key="1">
    <source>
        <dbReference type="EMBL" id="KAK2874757.1"/>
    </source>
</evidence>
<gene>
    <name evidence="1" type="ORF">Q8A67_021910</name>
</gene>
<proteinExistence type="predicted"/>
<sequence length="176" mass="19484">MSSGSYRSDRIRSLCCDIKHGRFVLIILTIDSNYPDILLAEPGFKTPLKRSESCLETDESLVPVRLSACGSFQNSLTTHTNERLKTRRPSGGLEHCALVPLMNVFFRRLDAFPTISPFPSVQKKSSGREQDASAGLFSSFTRGRFGSHAFADPTRCMMGKLHSAADLVTPVSNERK</sequence>
<comment type="caution">
    <text evidence="1">The sequence shown here is derived from an EMBL/GenBank/DDBJ whole genome shotgun (WGS) entry which is preliminary data.</text>
</comment>
<protein>
    <submittedName>
        <fullName evidence="1">Uncharacterized protein</fullName>
    </submittedName>
</protein>